<keyword evidence="11" id="KW-0012">Acyltransferase</keyword>
<dbReference type="PROSITE" id="PS50991">
    <property type="entry name" value="PYR_CT"/>
    <property type="match status" value="1"/>
</dbReference>
<evidence type="ECO:0000313" key="12">
    <source>
        <dbReference type="Proteomes" id="UP000032360"/>
    </source>
</evidence>
<comment type="similarity">
    <text evidence="2 9">Belongs to the alpha-IPM synthase/homocitrate synthase family.</text>
</comment>
<dbReference type="Gene3D" id="3.30.160.270">
    <property type="match status" value="1"/>
</dbReference>
<dbReference type="SMART" id="SM00917">
    <property type="entry name" value="LeuA_dimer"/>
    <property type="match status" value="1"/>
</dbReference>
<comment type="caution">
    <text evidence="11">The sequence shown here is derived from an EMBL/GenBank/DDBJ whole genome shotgun (WGS) entry which is preliminary data.</text>
</comment>
<dbReference type="GO" id="GO:0003852">
    <property type="term" value="F:2-isopropylmalate synthase activity"/>
    <property type="evidence" value="ECO:0007669"/>
    <property type="project" value="InterPro"/>
</dbReference>
<dbReference type="InterPro" id="IPR013785">
    <property type="entry name" value="Aldolase_TIM"/>
</dbReference>
<dbReference type="PATRIC" id="fig|1280514.3.peg.1083"/>
<dbReference type="GO" id="GO:0009097">
    <property type="term" value="P:isoleucine biosynthetic process"/>
    <property type="evidence" value="ECO:0007669"/>
    <property type="project" value="UniProtKB-UniRule"/>
</dbReference>
<dbReference type="InterPro" id="IPR054691">
    <property type="entry name" value="LeuA/HCS_post-cat"/>
</dbReference>
<evidence type="ECO:0000256" key="3">
    <source>
        <dbReference type="ARBA" id="ARBA00022605"/>
    </source>
</evidence>
<proteinExistence type="inferred from homology"/>
<dbReference type="Gene3D" id="1.10.238.260">
    <property type="match status" value="1"/>
</dbReference>
<dbReference type="PANTHER" id="PTHR43538">
    <property type="entry name" value="ALPHA-IPM SYNTHASE/HOMOCITRATE SYNTHASE"/>
    <property type="match status" value="1"/>
</dbReference>
<dbReference type="Proteomes" id="UP000032360">
    <property type="component" value="Unassembled WGS sequence"/>
</dbReference>
<evidence type="ECO:0000256" key="9">
    <source>
        <dbReference type="RuleBase" id="RU003523"/>
    </source>
</evidence>
<keyword evidence="6" id="KW-0100">Branched-chain amino acid biosynthesis</keyword>
<evidence type="ECO:0000256" key="4">
    <source>
        <dbReference type="ARBA" id="ARBA00022624"/>
    </source>
</evidence>
<evidence type="ECO:0000256" key="7">
    <source>
        <dbReference type="ARBA" id="ARBA00048263"/>
    </source>
</evidence>
<dbReference type="AlphaFoldDB" id="A0A0D8HK25"/>
<dbReference type="EC" id="2.3.3.21" evidence="8"/>
<dbReference type="PROSITE" id="PS00816">
    <property type="entry name" value="AIPM_HOMOCIT_SYNTH_2"/>
    <property type="match status" value="1"/>
</dbReference>
<keyword evidence="5 9" id="KW-0808">Transferase</keyword>
<dbReference type="PROSITE" id="PS00815">
    <property type="entry name" value="AIPM_HOMOCIT_SYNTH_1"/>
    <property type="match status" value="1"/>
</dbReference>
<dbReference type="SUPFAM" id="SSF110921">
    <property type="entry name" value="2-isopropylmalate synthase LeuA, allosteric (dimerisation) domain"/>
    <property type="match status" value="1"/>
</dbReference>
<comment type="catalytic activity">
    <reaction evidence="7">
        <text>pyruvate + acetyl-CoA + H2O = (3R)-citramalate + CoA + H(+)</text>
        <dbReference type="Rhea" id="RHEA:19045"/>
        <dbReference type="ChEBI" id="CHEBI:15361"/>
        <dbReference type="ChEBI" id="CHEBI:15377"/>
        <dbReference type="ChEBI" id="CHEBI:15378"/>
        <dbReference type="ChEBI" id="CHEBI:30934"/>
        <dbReference type="ChEBI" id="CHEBI:57287"/>
        <dbReference type="ChEBI" id="CHEBI:57288"/>
        <dbReference type="EC" id="2.3.3.21"/>
    </reaction>
</comment>
<dbReference type="GO" id="GO:0009098">
    <property type="term" value="P:L-leucine biosynthetic process"/>
    <property type="evidence" value="ECO:0007669"/>
    <property type="project" value="InterPro"/>
</dbReference>
<dbReference type="Pfam" id="PF08502">
    <property type="entry name" value="LeuA_dimer"/>
    <property type="match status" value="1"/>
</dbReference>
<dbReference type="InterPro" id="IPR036230">
    <property type="entry name" value="LeuA_allosteric_dom_sf"/>
</dbReference>
<dbReference type="UniPathway" id="UPA00047">
    <property type="reaction ID" value="UER00066"/>
</dbReference>
<dbReference type="GO" id="GO:0043714">
    <property type="term" value="F:(R)-citramalate synthase activity"/>
    <property type="evidence" value="ECO:0007669"/>
    <property type="project" value="UniProtKB-UniRule"/>
</dbReference>
<name>A0A0D8HK25_9ACTN</name>
<dbReference type="InterPro" id="IPR000891">
    <property type="entry name" value="PYR_CT"/>
</dbReference>
<dbReference type="InterPro" id="IPR002034">
    <property type="entry name" value="AIPM/Hcit_synth_CS"/>
</dbReference>
<dbReference type="STRING" id="1280514.AXFE_08230"/>
<sequence>MLRSTARTTDTQSGLTMSAEIDFAVPESVEIYDTTLRDGSQQEGISLTVDDKLRVAEALDGLGVKYIEGGWPGANPKDIEFFHRAPREIRFGNATLVAFGSTMRPGGDVNSDDTLRNMLDANTEAVCMVAKSWDYHVKEALRTTLDEALRMAEESVRYLVERDRRVFFDAEHFFDGYKNNPQFAMAVLRAAQNGGASTLVLCDTNGGSLPFEVERIVREVKSSFPTQIGVHFHNDSGCATANALTSVGLGATHVQGCINGYGERTGNTDLSVAIPNLTLKMGIETIPREKIAIITSVSRHLAEVINIATDPQKPYVGTSSFTHKAGLHVSAIARRKDAYEHIAPELVGNGTRFVVSEMAGRSTVAIKASELGIDLTKEQIATVLEHLKTLEHQGFHFETADGSMELLLRRATGWNQNFFEVESFRVIDDFRDNSEQLTEATVKLWANGERLIATGEGNGPVNALDGALRRALTPLYSGLNSIHLTDFKVRVLDSSSGTGAKVRVLIDSSDEVGSWTTIGVSPNVIDASWQALVDSIVIGLLRTQQG</sequence>
<dbReference type="EMBL" id="JXYS01000019">
    <property type="protein sequence ID" value="KJF18288.1"/>
    <property type="molecule type" value="Genomic_DNA"/>
</dbReference>
<evidence type="ECO:0000256" key="1">
    <source>
        <dbReference type="ARBA" id="ARBA00004743"/>
    </source>
</evidence>
<protein>
    <recommendedName>
        <fullName evidence="8">Citramalate synthase</fullName>
        <ecNumber evidence="8">2.3.3.21</ecNumber>
    </recommendedName>
</protein>
<dbReference type="NCBIfam" id="TIGR00977">
    <property type="entry name" value="citramal_synth"/>
    <property type="match status" value="1"/>
</dbReference>
<evidence type="ECO:0000259" key="10">
    <source>
        <dbReference type="PROSITE" id="PS50991"/>
    </source>
</evidence>
<dbReference type="Gene3D" id="3.20.20.70">
    <property type="entry name" value="Aldolase class I"/>
    <property type="match status" value="1"/>
</dbReference>
<dbReference type="Pfam" id="PF00682">
    <property type="entry name" value="HMGL-like"/>
    <property type="match status" value="1"/>
</dbReference>
<comment type="pathway">
    <text evidence="1">Amino-acid biosynthesis; L-isoleucine biosynthesis; 2-oxobutanoate from pyruvate: step 1/3.</text>
</comment>
<organism evidence="11 12">
    <name type="scientific">Acidithrix ferrooxidans</name>
    <dbReference type="NCBI Taxonomy" id="1280514"/>
    <lineage>
        <taxon>Bacteria</taxon>
        <taxon>Bacillati</taxon>
        <taxon>Actinomycetota</taxon>
        <taxon>Acidimicrobiia</taxon>
        <taxon>Acidimicrobiales</taxon>
        <taxon>Acidimicrobiaceae</taxon>
        <taxon>Acidithrix</taxon>
    </lineage>
</organism>
<evidence type="ECO:0000256" key="6">
    <source>
        <dbReference type="ARBA" id="ARBA00023304"/>
    </source>
</evidence>
<dbReference type="InterPro" id="IPR005675">
    <property type="entry name" value="Citramal_synthase"/>
</dbReference>
<gene>
    <name evidence="11" type="primary">leuA1</name>
    <name evidence="11" type="ORF">AXFE_08230</name>
</gene>
<keyword evidence="3" id="KW-0028">Amino-acid biosynthesis</keyword>
<evidence type="ECO:0000313" key="11">
    <source>
        <dbReference type="EMBL" id="KJF18288.1"/>
    </source>
</evidence>
<evidence type="ECO:0000256" key="5">
    <source>
        <dbReference type="ARBA" id="ARBA00022679"/>
    </source>
</evidence>
<evidence type="ECO:0000256" key="2">
    <source>
        <dbReference type="ARBA" id="ARBA00006154"/>
    </source>
</evidence>
<dbReference type="PANTHER" id="PTHR43538:SF1">
    <property type="entry name" value="(R)-CITRAMALATE SYNTHASE"/>
    <property type="match status" value="1"/>
</dbReference>
<dbReference type="InterPro" id="IPR013709">
    <property type="entry name" value="2-isopropylmalate_synth_dimer"/>
</dbReference>
<dbReference type="CDD" id="cd07941">
    <property type="entry name" value="DRE_TIM_LeuA3"/>
    <property type="match status" value="1"/>
</dbReference>
<keyword evidence="12" id="KW-1185">Reference proteome</keyword>
<dbReference type="SUPFAM" id="SSF51569">
    <property type="entry name" value="Aldolase"/>
    <property type="match status" value="1"/>
</dbReference>
<reference evidence="11 12" key="1">
    <citation type="submission" date="2015-01" db="EMBL/GenBank/DDBJ databases">
        <title>Draft genome of the acidophilic iron oxidizer Acidithrix ferrooxidans strain Py-F3.</title>
        <authorList>
            <person name="Poehlein A."/>
            <person name="Eisen S."/>
            <person name="Schloemann M."/>
            <person name="Johnson B.D."/>
            <person name="Daniel R."/>
            <person name="Muehling M."/>
        </authorList>
    </citation>
    <scope>NUCLEOTIDE SEQUENCE [LARGE SCALE GENOMIC DNA]</scope>
    <source>
        <strain evidence="11 12">Py-F3</strain>
    </source>
</reference>
<feature type="domain" description="Pyruvate carboxyltransferase" evidence="10">
    <location>
        <begin position="29"/>
        <end position="292"/>
    </location>
</feature>
<accession>A0A0D8HK25</accession>
<dbReference type="Pfam" id="PF22617">
    <property type="entry name" value="HCS_D2"/>
    <property type="match status" value="1"/>
</dbReference>
<evidence type="ECO:0000256" key="8">
    <source>
        <dbReference type="NCBIfam" id="TIGR00977"/>
    </source>
</evidence>
<keyword evidence="4" id="KW-0412">Isoleucine biosynthesis</keyword>